<dbReference type="KEGG" id="nai:NECAME_08956"/>
<keyword evidence="2" id="KW-1185">Reference proteome</keyword>
<evidence type="ECO:0000313" key="2">
    <source>
        <dbReference type="Proteomes" id="UP000053676"/>
    </source>
</evidence>
<proteinExistence type="predicted"/>
<sequence>MLMDTGSLKLWASLTFTPSKHGRTPLYLCGDVQMISIGGDDLFRIPSWTMCPRLQLCADRFRSNAIYRVCDGMLAQQIEVQLNEKEDHENYYGNKTRSSFALKENPVCAKQHMLTFGNFPGA</sequence>
<name>W2TFE8_NECAM</name>
<evidence type="ECO:0000313" key="1">
    <source>
        <dbReference type="EMBL" id="ETN80750.1"/>
    </source>
</evidence>
<reference evidence="2" key="1">
    <citation type="journal article" date="2014" name="Nat. Genet.">
        <title>Genome of the human hookworm Necator americanus.</title>
        <authorList>
            <person name="Tang Y.T."/>
            <person name="Gao X."/>
            <person name="Rosa B.A."/>
            <person name="Abubucker S."/>
            <person name="Hallsworth-Pepin K."/>
            <person name="Martin J."/>
            <person name="Tyagi R."/>
            <person name="Heizer E."/>
            <person name="Zhang X."/>
            <person name="Bhonagiri-Palsikar V."/>
            <person name="Minx P."/>
            <person name="Warren W.C."/>
            <person name="Wang Q."/>
            <person name="Zhan B."/>
            <person name="Hotez P.J."/>
            <person name="Sternberg P.W."/>
            <person name="Dougall A."/>
            <person name="Gaze S.T."/>
            <person name="Mulvenna J."/>
            <person name="Sotillo J."/>
            <person name="Ranganathan S."/>
            <person name="Rabelo E.M."/>
            <person name="Wilson R.K."/>
            <person name="Felgner P.L."/>
            <person name="Bethony J."/>
            <person name="Hawdon J.M."/>
            <person name="Gasser R.B."/>
            <person name="Loukas A."/>
            <person name="Mitreva M."/>
        </authorList>
    </citation>
    <scope>NUCLEOTIDE SEQUENCE [LARGE SCALE GENOMIC DNA]</scope>
</reference>
<protein>
    <submittedName>
        <fullName evidence="1">Uncharacterized protein</fullName>
    </submittedName>
</protein>
<dbReference type="EMBL" id="KI658967">
    <property type="protein sequence ID" value="ETN80750.1"/>
    <property type="molecule type" value="Genomic_DNA"/>
</dbReference>
<dbReference type="AlphaFoldDB" id="W2TFE8"/>
<accession>W2TFE8</accession>
<organism evidence="1 2">
    <name type="scientific">Necator americanus</name>
    <name type="common">Human hookworm</name>
    <dbReference type="NCBI Taxonomy" id="51031"/>
    <lineage>
        <taxon>Eukaryota</taxon>
        <taxon>Metazoa</taxon>
        <taxon>Ecdysozoa</taxon>
        <taxon>Nematoda</taxon>
        <taxon>Chromadorea</taxon>
        <taxon>Rhabditida</taxon>
        <taxon>Rhabditina</taxon>
        <taxon>Rhabditomorpha</taxon>
        <taxon>Strongyloidea</taxon>
        <taxon>Ancylostomatidae</taxon>
        <taxon>Bunostominae</taxon>
        <taxon>Necator</taxon>
    </lineage>
</organism>
<dbReference type="Proteomes" id="UP000053676">
    <property type="component" value="Unassembled WGS sequence"/>
</dbReference>
<gene>
    <name evidence="1" type="ORF">NECAME_08956</name>
</gene>